<dbReference type="CDD" id="cd00171">
    <property type="entry name" value="Sec7"/>
    <property type="match status" value="1"/>
</dbReference>
<dbReference type="GO" id="GO:0032012">
    <property type="term" value="P:regulation of ARF protein signal transduction"/>
    <property type="evidence" value="ECO:0007669"/>
    <property type="project" value="InterPro"/>
</dbReference>
<evidence type="ECO:0000313" key="4">
    <source>
        <dbReference type="Proteomes" id="UP000770661"/>
    </source>
</evidence>
<evidence type="ECO:0000256" key="1">
    <source>
        <dbReference type="SAM" id="MobiDB-lite"/>
    </source>
</evidence>
<gene>
    <name evidence="3" type="primary">ARFGEF1_1</name>
    <name evidence="3" type="ORF">GWK47_005569</name>
</gene>
<feature type="compositionally biased region" description="Polar residues" evidence="1">
    <location>
        <begin position="121"/>
        <end position="133"/>
    </location>
</feature>
<feature type="region of interest" description="Disordered" evidence="1">
    <location>
        <begin position="91"/>
        <end position="139"/>
    </location>
</feature>
<dbReference type="PROSITE" id="PS50190">
    <property type="entry name" value="SEC7"/>
    <property type="match status" value="1"/>
</dbReference>
<dbReference type="PANTHER" id="PTHR10663">
    <property type="entry name" value="GUANYL-NUCLEOTIDE EXCHANGE FACTOR"/>
    <property type="match status" value="1"/>
</dbReference>
<name>A0A8J4Y8P3_CHIOP</name>
<dbReference type="EMBL" id="JACEEZ010008414">
    <property type="protein sequence ID" value="KAG0723310.1"/>
    <property type="molecule type" value="Genomic_DNA"/>
</dbReference>
<dbReference type="PANTHER" id="PTHR10663:SF375">
    <property type="entry name" value="LD29171P"/>
    <property type="match status" value="1"/>
</dbReference>
<dbReference type="Pfam" id="PF01369">
    <property type="entry name" value="Sec7"/>
    <property type="match status" value="1"/>
</dbReference>
<dbReference type="Proteomes" id="UP000770661">
    <property type="component" value="Unassembled WGS sequence"/>
</dbReference>
<dbReference type="SMART" id="SM00222">
    <property type="entry name" value="Sec7"/>
    <property type="match status" value="1"/>
</dbReference>
<dbReference type="Gene3D" id="1.10.1000.11">
    <property type="entry name" value="Arf Nucleotide-binding Site Opener,domain 2"/>
    <property type="match status" value="1"/>
</dbReference>
<dbReference type="InterPro" id="IPR000904">
    <property type="entry name" value="Sec7_dom"/>
</dbReference>
<dbReference type="SUPFAM" id="SSF48425">
    <property type="entry name" value="Sec7 domain"/>
    <property type="match status" value="1"/>
</dbReference>
<accession>A0A8J4Y8P3</accession>
<proteinExistence type="predicted"/>
<dbReference type="InterPro" id="IPR032691">
    <property type="entry name" value="Mon2/Sec7/BIG1-like_HUS"/>
</dbReference>
<dbReference type="InterPro" id="IPR023394">
    <property type="entry name" value="Sec7_C_sf"/>
</dbReference>
<organism evidence="3 4">
    <name type="scientific">Chionoecetes opilio</name>
    <name type="common">Atlantic snow crab</name>
    <name type="synonym">Cancer opilio</name>
    <dbReference type="NCBI Taxonomy" id="41210"/>
    <lineage>
        <taxon>Eukaryota</taxon>
        <taxon>Metazoa</taxon>
        <taxon>Ecdysozoa</taxon>
        <taxon>Arthropoda</taxon>
        <taxon>Crustacea</taxon>
        <taxon>Multicrustacea</taxon>
        <taxon>Malacostraca</taxon>
        <taxon>Eumalacostraca</taxon>
        <taxon>Eucarida</taxon>
        <taxon>Decapoda</taxon>
        <taxon>Pleocyemata</taxon>
        <taxon>Brachyura</taxon>
        <taxon>Eubrachyura</taxon>
        <taxon>Majoidea</taxon>
        <taxon>Majidae</taxon>
        <taxon>Chionoecetes</taxon>
    </lineage>
</organism>
<feature type="domain" description="SEC7" evidence="2">
    <location>
        <begin position="141"/>
        <end position="260"/>
    </location>
</feature>
<dbReference type="AlphaFoldDB" id="A0A8J4Y8P3"/>
<evidence type="ECO:0000313" key="3">
    <source>
        <dbReference type="EMBL" id="KAG0723310.1"/>
    </source>
</evidence>
<dbReference type="InterPro" id="IPR035999">
    <property type="entry name" value="Sec7_dom_sf"/>
</dbReference>
<sequence>MVIQALTKICADAQSVVDIYVNYDCDLNASNVFERLVNDLSKIARGGQPGEFGATPGQEQSMKTKGLECLVSILRCMVEWSRDLYHPNTLSSLNQEKKKDADEPEVNSSTEENRSSLARHGSQNSINSMSTPASIGDKPERFQSLKHRKELLEEGIKIFAEKPKRGVTFLQSEGLLGSTPLDVAKFFHDDIRLDKTKIGEYLGDPDLKECMCAYIDEMDYHGQELVPALRKFLEGFRLPGEAQKVDRLMQKFASRYLECNMQ</sequence>
<keyword evidence="4" id="KW-1185">Reference proteome</keyword>
<dbReference type="Gene3D" id="1.10.220.20">
    <property type="match status" value="1"/>
</dbReference>
<dbReference type="GO" id="GO:0005085">
    <property type="term" value="F:guanyl-nucleotide exchange factor activity"/>
    <property type="evidence" value="ECO:0007669"/>
    <property type="project" value="InterPro"/>
</dbReference>
<reference evidence="3" key="1">
    <citation type="submission" date="2020-07" db="EMBL/GenBank/DDBJ databases">
        <title>The High-quality genome of the commercially important snow crab, Chionoecetes opilio.</title>
        <authorList>
            <person name="Jeong J.-H."/>
            <person name="Ryu S."/>
        </authorList>
    </citation>
    <scope>NUCLEOTIDE SEQUENCE</scope>
    <source>
        <strain evidence="3">MADBK_172401_WGS</strain>
        <tissue evidence="3">Digestive gland</tissue>
    </source>
</reference>
<dbReference type="OrthoDB" id="18431at2759"/>
<evidence type="ECO:0000259" key="2">
    <source>
        <dbReference type="PROSITE" id="PS50190"/>
    </source>
</evidence>
<protein>
    <submittedName>
        <fullName evidence="3">Brefeldin A-inhibited guanine nucleotide-exchange protein 1</fullName>
    </submittedName>
</protein>
<dbReference type="FunFam" id="1.10.220.20:FF:000002">
    <property type="entry name" value="Brefeldin A-inhibited guanine nucleotide-exchange protein 1"/>
    <property type="match status" value="1"/>
</dbReference>
<dbReference type="Pfam" id="PF12783">
    <property type="entry name" value="Sec7-like_HUS"/>
    <property type="match status" value="1"/>
</dbReference>
<comment type="caution">
    <text evidence="3">The sequence shown here is derived from an EMBL/GenBank/DDBJ whole genome shotgun (WGS) entry which is preliminary data.</text>
</comment>